<comment type="similarity">
    <text evidence="2">Belongs to the binding-protein-dependent transport system permease family. FecCD subfamily.</text>
</comment>
<protein>
    <submittedName>
        <fullName evidence="9">Iron ABC transporter permease</fullName>
    </submittedName>
</protein>
<proteinExistence type="inferred from homology"/>
<dbReference type="InterPro" id="IPR037294">
    <property type="entry name" value="ABC_BtuC-like"/>
</dbReference>
<evidence type="ECO:0000313" key="9">
    <source>
        <dbReference type="EMBL" id="MCF4005997.1"/>
    </source>
</evidence>
<comment type="caution">
    <text evidence="9">The sequence shown here is derived from an EMBL/GenBank/DDBJ whole genome shotgun (WGS) entry which is preliminary data.</text>
</comment>
<evidence type="ECO:0000313" key="10">
    <source>
        <dbReference type="Proteomes" id="UP001139336"/>
    </source>
</evidence>
<dbReference type="EMBL" id="JAKGSI010000001">
    <property type="protein sequence ID" value="MCF4005997.1"/>
    <property type="molecule type" value="Genomic_DNA"/>
</dbReference>
<dbReference type="PANTHER" id="PTHR30472">
    <property type="entry name" value="FERRIC ENTEROBACTIN TRANSPORT SYSTEM PERMEASE PROTEIN"/>
    <property type="match status" value="1"/>
</dbReference>
<gene>
    <name evidence="9" type="ORF">L1O03_02240</name>
</gene>
<evidence type="ECO:0000256" key="1">
    <source>
        <dbReference type="ARBA" id="ARBA00004651"/>
    </source>
</evidence>
<feature type="transmembrane region" description="Helical" evidence="8">
    <location>
        <begin position="231"/>
        <end position="257"/>
    </location>
</feature>
<evidence type="ECO:0000256" key="6">
    <source>
        <dbReference type="ARBA" id="ARBA00022989"/>
    </source>
</evidence>
<feature type="transmembrane region" description="Helical" evidence="8">
    <location>
        <begin position="200"/>
        <end position="219"/>
    </location>
</feature>
<dbReference type="PANTHER" id="PTHR30472:SF24">
    <property type="entry name" value="FERRIC ENTEROBACTIN TRANSPORT SYSTEM PERMEASE PROTEIN FEPG"/>
    <property type="match status" value="1"/>
</dbReference>
<dbReference type="RefSeq" id="WP_236117778.1">
    <property type="nucleotide sequence ID" value="NZ_JAKGSI010000001.1"/>
</dbReference>
<dbReference type="GO" id="GO:0005886">
    <property type="term" value="C:plasma membrane"/>
    <property type="evidence" value="ECO:0007669"/>
    <property type="project" value="UniProtKB-SubCell"/>
</dbReference>
<keyword evidence="7 8" id="KW-0472">Membrane</keyword>
<feature type="transmembrane region" description="Helical" evidence="8">
    <location>
        <begin position="16"/>
        <end position="37"/>
    </location>
</feature>
<evidence type="ECO:0000256" key="4">
    <source>
        <dbReference type="ARBA" id="ARBA00022475"/>
    </source>
</evidence>
<sequence length="340" mass="35387">MTSTLRLQRQHRRRAAWLRVAILLVLVLVVAAVSLMVGRTFYGPSTIIQVALGEHVPGASYTVGLLRGPRVALALCAGMAFGAAGSVFQLLLRNQLASPDIIGISSGASAVGVFAIIVFRWGQTSVSLAAVAGGIATAVLIYLLSLRDGFRGTRLILVGIGISSILHAVVTWTLSIADAWDLPTATRWLTGSLNDSTWERVVPVAIVVLVLLPLLSVANHQLSALRLGEDIARIVGVPTTVTRVVIIIAAVVLIAVATASCGPLAFVAFMSGPIAIRWAGSSANLVLSSALVGALLVLLADLVAQNFLGVRYPAGVITGTLGAPFLLYLLVRSHRSGGAS</sequence>
<feature type="transmembrane region" description="Helical" evidence="8">
    <location>
        <begin position="285"/>
        <end position="304"/>
    </location>
</feature>
<organism evidence="9 10">
    <name type="scientific">Corynebacterium uropygiale</name>
    <dbReference type="NCBI Taxonomy" id="1775911"/>
    <lineage>
        <taxon>Bacteria</taxon>
        <taxon>Bacillati</taxon>
        <taxon>Actinomycetota</taxon>
        <taxon>Actinomycetes</taxon>
        <taxon>Mycobacteriales</taxon>
        <taxon>Corynebacteriaceae</taxon>
        <taxon>Corynebacterium</taxon>
    </lineage>
</organism>
<evidence type="ECO:0000256" key="3">
    <source>
        <dbReference type="ARBA" id="ARBA00022448"/>
    </source>
</evidence>
<name>A0A9X1QMF5_9CORY</name>
<evidence type="ECO:0000256" key="7">
    <source>
        <dbReference type="ARBA" id="ARBA00023136"/>
    </source>
</evidence>
<dbReference type="GO" id="GO:0022857">
    <property type="term" value="F:transmembrane transporter activity"/>
    <property type="evidence" value="ECO:0007669"/>
    <property type="project" value="InterPro"/>
</dbReference>
<accession>A0A9X1QMF5</accession>
<dbReference type="AlphaFoldDB" id="A0A9X1QMF5"/>
<keyword evidence="5 8" id="KW-0812">Transmembrane</keyword>
<dbReference type="Gene3D" id="1.10.3470.10">
    <property type="entry name" value="ABC transporter involved in vitamin B12 uptake, BtuC"/>
    <property type="match status" value="1"/>
</dbReference>
<reference evidence="9" key="1">
    <citation type="submission" date="2022-01" db="EMBL/GenBank/DDBJ databases">
        <title>Corynebacterium sp. nov isolated from isolated from the feces of the greater white-fronted geese (Anser albifrons) at Poyang Lake, PR China.</title>
        <authorList>
            <person name="Liu Q."/>
        </authorList>
    </citation>
    <scope>NUCLEOTIDE SEQUENCE</scope>
    <source>
        <strain evidence="9">JCM 32435</strain>
    </source>
</reference>
<keyword evidence="6 8" id="KW-1133">Transmembrane helix</keyword>
<evidence type="ECO:0000256" key="5">
    <source>
        <dbReference type="ARBA" id="ARBA00022692"/>
    </source>
</evidence>
<comment type="subcellular location">
    <subcellularLocation>
        <location evidence="1">Cell membrane</location>
        <topology evidence="1">Multi-pass membrane protein</topology>
    </subcellularLocation>
</comment>
<evidence type="ECO:0000256" key="2">
    <source>
        <dbReference type="ARBA" id="ARBA00007935"/>
    </source>
</evidence>
<feature type="transmembrane region" description="Helical" evidence="8">
    <location>
        <begin position="71"/>
        <end position="92"/>
    </location>
</feature>
<evidence type="ECO:0000256" key="8">
    <source>
        <dbReference type="SAM" id="Phobius"/>
    </source>
</evidence>
<feature type="transmembrane region" description="Helical" evidence="8">
    <location>
        <begin position="156"/>
        <end position="180"/>
    </location>
</feature>
<dbReference type="CDD" id="cd06550">
    <property type="entry name" value="TM_ABC_iron-siderophores_like"/>
    <property type="match status" value="1"/>
</dbReference>
<keyword evidence="10" id="KW-1185">Reference proteome</keyword>
<keyword evidence="4" id="KW-1003">Cell membrane</keyword>
<dbReference type="InterPro" id="IPR000522">
    <property type="entry name" value="ABC_transptr_permease_BtuC"/>
</dbReference>
<feature type="transmembrane region" description="Helical" evidence="8">
    <location>
        <begin position="125"/>
        <end position="144"/>
    </location>
</feature>
<dbReference type="Proteomes" id="UP001139336">
    <property type="component" value="Unassembled WGS sequence"/>
</dbReference>
<feature type="transmembrane region" description="Helical" evidence="8">
    <location>
        <begin position="101"/>
        <end position="119"/>
    </location>
</feature>
<dbReference type="Pfam" id="PF01032">
    <property type="entry name" value="FecCD"/>
    <property type="match status" value="1"/>
</dbReference>
<keyword evidence="3" id="KW-0813">Transport</keyword>
<dbReference type="GO" id="GO:0033214">
    <property type="term" value="P:siderophore-iron import into cell"/>
    <property type="evidence" value="ECO:0007669"/>
    <property type="project" value="TreeGrafter"/>
</dbReference>
<feature type="transmembrane region" description="Helical" evidence="8">
    <location>
        <begin position="310"/>
        <end position="331"/>
    </location>
</feature>
<dbReference type="SUPFAM" id="SSF81345">
    <property type="entry name" value="ABC transporter involved in vitamin B12 uptake, BtuC"/>
    <property type="match status" value="1"/>
</dbReference>